<accession>A0A1S8BKD0</accession>
<dbReference type="SUPFAM" id="SSF55144">
    <property type="entry name" value="LigT-like"/>
    <property type="match status" value="1"/>
</dbReference>
<dbReference type="OrthoDB" id="202203at2759"/>
<name>A0A1S8BKD0_9PEZI</name>
<dbReference type="GO" id="GO:0004174">
    <property type="term" value="F:electron-transferring-flavoprotein dehydrogenase activity"/>
    <property type="evidence" value="ECO:0007669"/>
    <property type="project" value="TreeGrafter"/>
</dbReference>
<evidence type="ECO:0000259" key="1">
    <source>
        <dbReference type="Pfam" id="PF03372"/>
    </source>
</evidence>
<dbReference type="PRINTS" id="PR00368">
    <property type="entry name" value="FADPNR"/>
</dbReference>
<dbReference type="SUPFAM" id="SSF56219">
    <property type="entry name" value="DNase I-like"/>
    <property type="match status" value="1"/>
</dbReference>
<evidence type="ECO:0000313" key="3">
    <source>
        <dbReference type="EMBL" id="OMP87708.1"/>
    </source>
</evidence>
<protein>
    <submittedName>
        <fullName evidence="3">Apoptosis-inducing factor 2</fullName>
    </submittedName>
</protein>
<dbReference type="Gene3D" id="3.30.460.10">
    <property type="entry name" value="Beta Polymerase, domain 2"/>
    <property type="match status" value="1"/>
</dbReference>
<gene>
    <name evidence="3" type="ORF">BK809_0007796</name>
</gene>
<dbReference type="InterPro" id="IPR009097">
    <property type="entry name" value="Cyclic_Pdiesterase"/>
</dbReference>
<evidence type="ECO:0000259" key="2">
    <source>
        <dbReference type="Pfam" id="PF07992"/>
    </source>
</evidence>
<dbReference type="InterPro" id="IPR043519">
    <property type="entry name" value="NT_sf"/>
</dbReference>
<dbReference type="SUPFAM" id="SSF51905">
    <property type="entry name" value="FAD/NAD(P)-binding domain"/>
    <property type="match status" value="1"/>
</dbReference>
<sequence length="1090" mass="118135">MASLSSHTIPEITSHQTALAILPPAHLVDHVNTLRAAYDKAAHKWPAHINLLYPFVHPDSVQSATSLLRTALDKLNLNGATLKLDETGYFTHKHNSTIYICPKEDDDLRTLHQTLFSQFSQNSPPQYNPHLTVGQAGNDELRDSLRAKARLLPAIEWPLVELAVLVRGDDNVMRVSATIPISTAQHSTQDASPRLLAASPSQASNETTYHFDSSATSWIPCTTVEAPQMMPPSFRISSYNVLVDSIYPPAWERFGILVRTLLSESARADVLVLQEVSDDFLCHLLKDDEVRSLWPYVSHAPPDQRDVGPLLSLRNVVVLSRWSFDWEMVTFERRHKGAVVVKMKSVGKLAQSGSFQPLVIAGIHLTCGLTDGSVAAKKSQLRSLMNHLSGNYADCPWIIAGDFNVTTSTRTIEDAVKTQSVSAQTVRTLSGLEQLLSESGLLDAWAVAHSHHGHGGTDVEDEDIAEGEQGATFDPGKNPLAAEIVGHGLTHRPQRYDRILLKGEDALEIANFNMFGYPDPEEQRCGSDHWGVRATVKITKSPALANVEIESISTAVPPVGLDAASLQSFVARHSAYPTTADTLKRREVFALLETTLQQISTTGSKIPLVVVPVGSYGLGAWNVGSDIDCLCISSVSSKTFFTLAVKNLRKAATQGVRILRKVEAHSGTMLELDIQGVKLDLQYCASANIANCTITNGTRNPYKVLVVGGSYAGLSASLNLFDLCHAKPPRFLPDTPAPTQKIPVDITVVDERDGFLHLISTPLAHASTDFAPKAWAKFEDVAALRAPGVRHLHGRVVSVDCAKKSAVVAKAASGEQIEEPYDFLIVGSGLRRAWPVVPQSLDKASYLAEVGAHIQRLKDAREGIVVIGGGAVGIEMAAELKLVHPTQKVTLIHSRDKLLSSEPLPDDFKDRALAVLREAGVETILGRRVLDTVPVDGASHVKLSLSDGSTLIAGQVVNAISKSIPTSSFLPKDILDDEGYVKVQASLRFPADAPNAEYHYAAGDIVRWSGIKRCGAAMHMGQYAAQNIHAHMLRDVAGVDPAWKELSAIPPMIGLAVATKAVVYDPDEGTSDGEHLLKSYFGQDLGHQSE</sequence>
<dbReference type="InterPro" id="IPR023753">
    <property type="entry name" value="FAD/NAD-binding_dom"/>
</dbReference>
<evidence type="ECO:0000313" key="4">
    <source>
        <dbReference type="Proteomes" id="UP000190776"/>
    </source>
</evidence>
<proteinExistence type="predicted"/>
<reference evidence="3 4" key="1">
    <citation type="submission" date="2017-01" db="EMBL/GenBank/DDBJ databases">
        <title>Draft genome sequence of Diplodia seriata F98.1, a fungal species involved in grapevine trunk diseases.</title>
        <authorList>
            <person name="Robert-Siegwald G."/>
            <person name="Vallet J."/>
            <person name="Abou-Mansour E."/>
            <person name="Xu J."/>
            <person name="Rey P."/>
            <person name="Bertsch C."/>
            <person name="Rego C."/>
            <person name="Larignon P."/>
            <person name="Fontaine F."/>
            <person name="Lebrun M.-H."/>
        </authorList>
    </citation>
    <scope>NUCLEOTIDE SEQUENCE [LARGE SCALE GENOMIC DNA]</scope>
    <source>
        <strain evidence="3 4">F98.1</strain>
    </source>
</reference>
<dbReference type="InterPro" id="IPR005135">
    <property type="entry name" value="Endo/exonuclease/phosphatase"/>
</dbReference>
<dbReference type="AlphaFoldDB" id="A0A1S8BKD0"/>
<organism evidence="3 4">
    <name type="scientific">Diplodia seriata</name>
    <dbReference type="NCBI Taxonomy" id="420778"/>
    <lineage>
        <taxon>Eukaryota</taxon>
        <taxon>Fungi</taxon>
        <taxon>Dikarya</taxon>
        <taxon>Ascomycota</taxon>
        <taxon>Pezizomycotina</taxon>
        <taxon>Dothideomycetes</taxon>
        <taxon>Dothideomycetes incertae sedis</taxon>
        <taxon>Botryosphaeriales</taxon>
        <taxon>Botryosphaeriaceae</taxon>
        <taxon>Diplodia</taxon>
    </lineage>
</organism>
<dbReference type="STRING" id="420778.A0A1S8BKD0"/>
<dbReference type="Gene3D" id="3.60.10.10">
    <property type="entry name" value="Endonuclease/exonuclease/phosphatase"/>
    <property type="match status" value="1"/>
</dbReference>
<dbReference type="Pfam" id="PF13563">
    <property type="entry name" value="2_5_RNA_ligase2"/>
    <property type="match status" value="1"/>
</dbReference>
<dbReference type="GO" id="GO:0005737">
    <property type="term" value="C:cytoplasm"/>
    <property type="evidence" value="ECO:0007669"/>
    <property type="project" value="TreeGrafter"/>
</dbReference>
<dbReference type="Proteomes" id="UP000190776">
    <property type="component" value="Unassembled WGS sequence"/>
</dbReference>
<feature type="domain" description="Endonuclease/exonuclease/phosphatase" evidence="1">
    <location>
        <begin position="238"/>
        <end position="529"/>
    </location>
</feature>
<dbReference type="GO" id="GO:0050660">
    <property type="term" value="F:flavin adenine dinucleotide binding"/>
    <property type="evidence" value="ECO:0007669"/>
    <property type="project" value="TreeGrafter"/>
</dbReference>
<dbReference type="InterPro" id="IPR036188">
    <property type="entry name" value="FAD/NAD-bd_sf"/>
</dbReference>
<dbReference type="PANTHER" id="PTHR43735">
    <property type="entry name" value="APOPTOSIS-INDUCING FACTOR 1"/>
    <property type="match status" value="1"/>
</dbReference>
<dbReference type="Pfam" id="PF07992">
    <property type="entry name" value="Pyr_redox_2"/>
    <property type="match status" value="1"/>
</dbReference>
<dbReference type="Pfam" id="PF03372">
    <property type="entry name" value="Exo_endo_phos"/>
    <property type="match status" value="1"/>
</dbReference>
<dbReference type="PANTHER" id="PTHR43735:SF24">
    <property type="entry name" value="NUCLEOTIDE-DISULPHIDE OXIDOREDUCTASE AMID-LIKE, PUTATIVE (AFU_ORTHOLOGUE AFUA_1G17180)-RELATED"/>
    <property type="match status" value="1"/>
</dbReference>
<comment type="caution">
    <text evidence="3">The sequence shown here is derived from an EMBL/GenBank/DDBJ whole genome shotgun (WGS) entry which is preliminary data.</text>
</comment>
<dbReference type="Gene3D" id="3.90.1140.10">
    <property type="entry name" value="Cyclic phosphodiesterase"/>
    <property type="match status" value="1"/>
</dbReference>
<dbReference type="Gene3D" id="3.50.50.100">
    <property type="match status" value="1"/>
</dbReference>
<dbReference type="EMBL" id="MSZU01000076">
    <property type="protein sequence ID" value="OMP87708.1"/>
    <property type="molecule type" value="Genomic_DNA"/>
</dbReference>
<dbReference type="SUPFAM" id="SSF81301">
    <property type="entry name" value="Nucleotidyltransferase"/>
    <property type="match status" value="1"/>
</dbReference>
<feature type="domain" description="FAD/NAD(P)-binding" evidence="2">
    <location>
        <begin position="702"/>
        <end position="1021"/>
    </location>
</feature>
<dbReference type="InterPro" id="IPR036691">
    <property type="entry name" value="Endo/exonu/phosph_ase_sf"/>
</dbReference>